<reference evidence="2" key="2">
    <citation type="journal article" date="2008" name="Genome Biol.">
        <title>Improved genome assembly and evidence-based global gene model set for the chordate Ciona intestinalis: new insight into intron and operon populations.</title>
        <authorList>
            <person name="Satou Y."/>
            <person name="Mineta K."/>
            <person name="Ogasawara M."/>
            <person name="Sasakura Y."/>
            <person name="Shoguchi E."/>
            <person name="Ueno K."/>
            <person name="Yamada L."/>
            <person name="Matsumoto J."/>
            <person name="Wasserscheid J."/>
            <person name="Dewar K."/>
            <person name="Wiley G.B."/>
            <person name="Macmil S.L."/>
            <person name="Roe B.A."/>
            <person name="Zeller R.W."/>
            <person name="Hastings K.E."/>
            <person name="Lemaire P."/>
            <person name="Lindquist E."/>
            <person name="Endo T."/>
            <person name="Hotta K."/>
            <person name="Inaba K."/>
        </authorList>
    </citation>
    <scope>NUCLEOTIDE SEQUENCE [LARGE SCALE GENOMIC DNA]</scope>
    <source>
        <strain evidence="2">wild type</strain>
    </source>
</reference>
<dbReference type="HOGENOM" id="CLU_1377668_0_0_1"/>
<reference evidence="2" key="4">
    <citation type="submission" date="2025-09" db="UniProtKB">
        <authorList>
            <consortium name="Ensembl"/>
        </authorList>
    </citation>
    <scope>IDENTIFICATION</scope>
</reference>
<evidence type="ECO:0000256" key="1">
    <source>
        <dbReference type="SAM" id="Phobius"/>
    </source>
</evidence>
<keyword evidence="1" id="KW-0472">Membrane</keyword>
<keyword evidence="1" id="KW-0812">Transmembrane</keyword>
<protein>
    <submittedName>
        <fullName evidence="2">Uncharacterized protein</fullName>
    </submittedName>
</protein>
<keyword evidence="1" id="KW-1133">Transmembrane helix</keyword>
<dbReference type="InParanoid" id="H2XWP6"/>
<evidence type="ECO:0000313" key="2">
    <source>
        <dbReference type="Ensembl" id="ENSCINP00000034080.1"/>
    </source>
</evidence>
<reference evidence="3" key="1">
    <citation type="journal article" date="2002" name="Science">
        <title>The draft genome of Ciona intestinalis: insights into chordate and vertebrate origins.</title>
        <authorList>
            <person name="Dehal P."/>
            <person name="Satou Y."/>
            <person name="Campbell R.K."/>
            <person name="Chapman J."/>
            <person name="Degnan B."/>
            <person name="De Tomaso A."/>
            <person name="Davidson B."/>
            <person name="Di Gregorio A."/>
            <person name="Gelpke M."/>
            <person name="Goodstein D.M."/>
            <person name="Harafuji N."/>
            <person name="Hastings K.E."/>
            <person name="Ho I."/>
            <person name="Hotta K."/>
            <person name="Huang W."/>
            <person name="Kawashima T."/>
            <person name="Lemaire P."/>
            <person name="Martinez D."/>
            <person name="Meinertzhagen I.A."/>
            <person name="Necula S."/>
            <person name="Nonaka M."/>
            <person name="Putnam N."/>
            <person name="Rash S."/>
            <person name="Saiga H."/>
            <person name="Satake M."/>
            <person name="Terry A."/>
            <person name="Yamada L."/>
            <person name="Wang H.G."/>
            <person name="Awazu S."/>
            <person name="Azumi K."/>
            <person name="Boore J."/>
            <person name="Branno M."/>
            <person name="Chin-Bow S."/>
            <person name="DeSantis R."/>
            <person name="Doyle S."/>
            <person name="Francino P."/>
            <person name="Keys D.N."/>
            <person name="Haga S."/>
            <person name="Hayashi H."/>
            <person name="Hino K."/>
            <person name="Imai K.S."/>
            <person name="Inaba K."/>
            <person name="Kano S."/>
            <person name="Kobayashi K."/>
            <person name="Kobayashi M."/>
            <person name="Lee B.I."/>
            <person name="Makabe K.W."/>
            <person name="Manohar C."/>
            <person name="Matassi G."/>
            <person name="Medina M."/>
            <person name="Mochizuki Y."/>
            <person name="Mount S."/>
            <person name="Morishita T."/>
            <person name="Miura S."/>
            <person name="Nakayama A."/>
            <person name="Nishizaka S."/>
            <person name="Nomoto H."/>
            <person name="Ohta F."/>
            <person name="Oishi K."/>
            <person name="Rigoutsos I."/>
            <person name="Sano M."/>
            <person name="Sasaki A."/>
            <person name="Sasakura Y."/>
            <person name="Shoguchi E."/>
            <person name="Shin-i T."/>
            <person name="Spagnuolo A."/>
            <person name="Stainier D."/>
            <person name="Suzuki M.M."/>
            <person name="Tassy O."/>
            <person name="Takatori N."/>
            <person name="Tokuoka M."/>
            <person name="Yagi K."/>
            <person name="Yoshizaki F."/>
            <person name="Wada S."/>
            <person name="Zhang C."/>
            <person name="Hyatt P.D."/>
            <person name="Larimer F."/>
            <person name="Detter C."/>
            <person name="Doggett N."/>
            <person name="Glavina T."/>
            <person name="Hawkins T."/>
            <person name="Richardson P."/>
            <person name="Lucas S."/>
            <person name="Kohara Y."/>
            <person name="Levine M."/>
            <person name="Satoh N."/>
            <person name="Rokhsar D.S."/>
        </authorList>
    </citation>
    <scope>NUCLEOTIDE SEQUENCE [LARGE SCALE GENOMIC DNA]</scope>
</reference>
<accession>H2XWP6</accession>
<organism evidence="2 3">
    <name type="scientific">Ciona intestinalis</name>
    <name type="common">Transparent sea squirt</name>
    <name type="synonym">Ascidia intestinalis</name>
    <dbReference type="NCBI Taxonomy" id="7719"/>
    <lineage>
        <taxon>Eukaryota</taxon>
        <taxon>Metazoa</taxon>
        <taxon>Chordata</taxon>
        <taxon>Tunicata</taxon>
        <taxon>Ascidiacea</taxon>
        <taxon>Phlebobranchia</taxon>
        <taxon>Cionidae</taxon>
        <taxon>Ciona</taxon>
    </lineage>
</organism>
<keyword evidence="3" id="KW-1185">Reference proteome</keyword>
<proteinExistence type="predicted"/>
<dbReference type="Proteomes" id="UP000008144">
    <property type="component" value="Chromosome 1"/>
</dbReference>
<name>H2XWP6_CIOIN</name>
<feature type="transmembrane region" description="Helical" evidence="1">
    <location>
        <begin position="33"/>
        <end position="55"/>
    </location>
</feature>
<evidence type="ECO:0000313" key="3">
    <source>
        <dbReference type="Proteomes" id="UP000008144"/>
    </source>
</evidence>
<sequence length="198" mass="22003">MIETQCVLAESFLNLNTRKKACTSKTFIRGKTILFTIGIPAVITMPLNFALNFYLHTQVPATHIPNLLTNNLTDASSSFTLSFISGNFDNEGLNPEGIVGEDNVANTEVIKHTVHDDNSDIFPSIFAQKEQSFCWMTWPSTSLTVTFAVAAWGCTSTMIIAVIELLVLRAAERKGQLVRTCYSFLSQPFFFYMGEVLV</sequence>
<dbReference type="EMBL" id="EAAA01000058">
    <property type="status" value="NOT_ANNOTATED_CDS"/>
    <property type="molecule type" value="Genomic_DNA"/>
</dbReference>
<dbReference type="AlphaFoldDB" id="H2XWP6"/>
<feature type="transmembrane region" description="Helical" evidence="1">
    <location>
        <begin position="145"/>
        <end position="168"/>
    </location>
</feature>
<dbReference type="Ensembl" id="ENSCINT00000032659.1">
    <property type="protein sequence ID" value="ENSCINP00000034080.1"/>
    <property type="gene ID" value="ENSCING00000018670.1"/>
</dbReference>
<reference evidence="2" key="3">
    <citation type="submission" date="2025-08" db="UniProtKB">
        <authorList>
            <consortium name="Ensembl"/>
        </authorList>
    </citation>
    <scope>IDENTIFICATION</scope>
</reference>